<evidence type="ECO:0000313" key="3">
    <source>
        <dbReference type="Proteomes" id="UP000694409"/>
    </source>
</evidence>
<dbReference type="Ensembl" id="ENSSCAT00000026564.1">
    <property type="protein sequence ID" value="ENSSCAP00000023865.1"/>
    <property type="gene ID" value="ENSSCAG00000017080.1"/>
</dbReference>
<feature type="region of interest" description="Disordered" evidence="1">
    <location>
        <begin position="21"/>
        <end position="63"/>
    </location>
</feature>
<evidence type="ECO:0000313" key="2">
    <source>
        <dbReference type="Ensembl" id="ENSSCAP00000023865.1"/>
    </source>
</evidence>
<feature type="compositionally biased region" description="Polar residues" evidence="1">
    <location>
        <begin position="21"/>
        <end position="30"/>
    </location>
</feature>
<organism evidence="2 3">
    <name type="scientific">Serinus canaria</name>
    <name type="common">Island canary</name>
    <name type="synonym">Fringilla canaria</name>
    <dbReference type="NCBI Taxonomy" id="9135"/>
    <lineage>
        <taxon>Eukaryota</taxon>
        <taxon>Metazoa</taxon>
        <taxon>Chordata</taxon>
        <taxon>Craniata</taxon>
        <taxon>Vertebrata</taxon>
        <taxon>Euteleostomi</taxon>
        <taxon>Archelosauria</taxon>
        <taxon>Archosauria</taxon>
        <taxon>Dinosauria</taxon>
        <taxon>Saurischia</taxon>
        <taxon>Theropoda</taxon>
        <taxon>Coelurosauria</taxon>
        <taxon>Aves</taxon>
        <taxon>Neognathae</taxon>
        <taxon>Neoaves</taxon>
        <taxon>Telluraves</taxon>
        <taxon>Australaves</taxon>
        <taxon>Passeriformes</taxon>
        <taxon>Passeroidea</taxon>
        <taxon>Fringillidae</taxon>
        <taxon>Carduelinae</taxon>
        <taxon>Serinus</taxon>
    </lineage>
</organism>
<feature type="region of interest" description="Disordered" evidence="1">
    <location>
        <begin position="133"/>
        <end position="174"/>
    </location>
</feature>
<name>A0A8C9NW49_SERCA</name>
<dbReference type="Proteomes" id="UP000694409">
    <property type="component" value="Unassembled WGS sequence"/>
</dbReference>
<accession>A0A8C9NW49</accession>
<sequence length="174" mass="18115">LKQRSLPLFQSFASLQLVESTVSPSQSNKRISGEIHPSATQAQLWEGSGAQGQGKEPQGKPRAAVRALPVLRAAPPQPHPEGHSLHLLADVGAEGDVRLLCAPLQSLSQTQGFQGVCTSSFCAEQELSAHFKQQLSTSGASTGQEPVQPPAGAGNWGDLSPSVGRAARLLGKPG</sequence>
<dbReference type="AlphaFoldDB" id="A0A8C9NW49"/>
<keyword evidence="3" id="KW-1185">Reference proteome</keyword>
<evidence type="ECO:0000256" key="1">
    <source>
        <dbReference type="SAM" id="MobiDB-lite"/>
    </source>
</evidence>
<protein>
    <submittedName>
        <fullName evidence="2">Uncharacterized protein</fullName>
    </submittedName>
</protein>
<proteinExistence type="predicted"/>
<reference evidence="2" key="2">
    <citation type="submission" date="2025-09" db="UniProtKB">
        <authorList>
            <consortium name="Ensembl"/>
        </authorList>
    </citation>
    <scope>IDENTIFICATION</scope>
</reference>
<reference evidence="2" key="1">
    <citation type="submission" date="2025-08" db="UniProtKB">
        <authorList>
            <consortium name="Ensembl"/>
        </authorList>
    </citation>
    <scope>IDENTIFICATION</scope>
</reference>
<feature type="compositionally biased region" description="Polar residues" evidence="1">
    <location>
        <begin position="133"/>
        <end position="145"/>
    </location>
</feature>